<evidence type="ECO:0000313" key="3">
    <source>
        <dbReference type="Proteomes" id="UP000557566"/>
    </source>
</evidence>
<accession>A0A8H4PT17</accession>
<proteinExistence type="predicted"/>
<feature type="compositionally biased region" description="Low complexity" evidence="1">
    <location>
        <begin position="42"/>
        <end position="61"/>
    </location>
</feature>
<reference evidence="2 3" key="1">
    <citation type="journal article" date="2020" name="Genome Biol. Evol.">
        <title>A new high-quality draft genome assembly of the Chinese cordyceps Ophiocordyceps sinensis.</title>
        <authorList>
            <person name="Shu R."/>
            <person name="Zhang J."/>
            <person name="Meng Q."/>
            <person name="Zhang H."/>
            <person name="Zhou G."/>
            <person name="Li M."/>
            <person name="Wu P."/>
            <person name="Zhao Y."/>
            <person name="Chen C."/>
            <person name="Qin Q."/>
        </authorList>
    </citation>
    <scope>NUCLEOTIDE SEQUENCE [LARGE SCALE GENOMIC DNA]</scope>
    <source>
        <strain evidence="2 3">IOZ07</strain>
    </source>
</reference>
<feature type="compositionally biased region" description="Basic and acidic residues" evidence="1">
    <location>
        <begin position="12"/>
        <end position="30"/>
    </location>
</feature>
<evidence type="ECO:0000313" key="2">
    <source>
        <dbReference type="EMBL" id="KAF4509851.1"/>
    </source>
</evidence>
<keyword evidence="3" id="KW-1185">Reference proteome</keyword>
<dbReference type="AlphaFoldDB" id="A0A8H4PT17"/>
<evidence type="ECO:0000256" key="1">
    <source>
        <dbReference type="SAM" id="MobiDB-lite"/>
    </source>
</evidence>
<dbReference type="EMBL" id="JAAVMX010000003">
    <property type="protein sequence ID" value="KAF4509851.1"/>
    <property type="molecule type" value="Genomic_DNA"/>
</dbReference>
<dbReference type="Proteomes" id="UP000557566">
    <property type="component" value="Unassembled WGS sequence"/>
</dbReference>
<protein>
    <submittedName>
        <fullName evidence="2">Uncharacterized protein</fullName>
    </submittedName>
</protein>
<comment type="caution">
    <text evidence="2">The sequence shown here is derived from an EMBL/GenBank/DDBJ whole genome shotgun (WGS) entry which is preliminary data.</text>
</comment>
<name>A0A8H4PT17_9HYPO</name>
<feature type="region of interest" description="Disordered" evidence="1">
    <location>
        <begin position="12"/>
        <end position="131"/>
    </location>
</feature>
<feature type="compositionally biased region" description="Low complexity" evidence="1">
    <location>
        <begin position="97"/>
        <end position="131"/>
    </location>
</feature>
<sequence>MADGLITVRYEHTHAQDPFVRDARPHERAKVNRQTQWPSFMAAKAVPAAAPERPRMPARSAQRQLWSSEGGGDSRFGTISRSGASSRHGSPLPPVLPDLELPPRTLSPLGSPSELSDSSSVYSQDSLPRER</sequence>
<feature type="compositionally biased region" description="Polar residues" evidence="1">
    <location>
        <begin position="77"/>
        <end position="88"/>
    </location>
</feature>
<gene>
    <name evidence="2" type="ORF">G6O67_001791</name>
</gene>
<organism evidence="2 3">
    <name type="scientific">Ophiocordyceps sinensis</name>
    <dbReference type="NCBI Taxonomy" id="72228"/>
    <lineage>
        <taxon>Eukaryota</taxon>
        <taxon>Fungi</taxon>
        <taxon>Dikarya</taxon>
        <taxon>Ascomycota</taxon>
        <taxon>Pezizomycotina</taxon>
        <taxon>Sordariomycetes</taxon>
        <taxon>Hypocreomycetidae</taxon>
        <taxon>Hypocreales</taxon>
        <taxon>Ophiocordycipitaceae</taxon>
        <taxon>Ophiocordyceps</taxon>
    </lineage>
</organism>